<comment type="caution">
    <text evidence="2">The sequence shown here is derived from an EMBL/GenBank/DDBJ whole genome shotgun (WGS) entry which is preliminary data.</text>
</comment>
<organism evidence="2 3">
    <name type="scientific">Candidatus Nomurabacteria bacterium GW2011_GWA1_46_11</name>
    <dbReference type="NCBI Taxonomy" id="1618732"/>
    <lineage>
        <taxon>Bacteria</taxon>
        <taxon>Candidatus Nomuraibacteriota</taxon>
    </lineage>
</organism>
<proteinExistence type="predicted"/>
<dbReference type="Proteomes" id="UP000034107">
    <property type="component" value="Unassembled WGS sequence"/>
</dbReference>
<dbReference type="AlphaFoldDB" id="A0A0G1NMX0"/>
<dbReference type="PANTHER" id="PTHR37938:SF1">
    <property type="entry name" value="BLL0215 PROTEIN"/>
    <property type="match status" value="1"/>
</dbReference>
<protein>
    <submittedName>
        <fullName evidence="2">Uncharacterized protein</fullName>
    </submittedName>
</protein>
<evidence type="ECO:0000256" key="1">
    <source>
        <dbReference type="SAM" id="Phobius"/>
    </source>
</evidence>
<sequence>MYTENMPKVYESGTHTEDTEVKQLIPPSGGVLSAFLSQPKWVTFDTAEDKEKVILVLKRHWVTNVPWILGATLFIFGFFVLLAFPMFSFVPARFQVVGVIFGFLIITAFIFENFLNWFYNVFVITDRRVIDIDFRSLIYREISQSYFGQVENVTFTQPGFWGTLFNYGTVMIQTAAEVVNIEFEDVPEPEKVVKVIISHMQASKEKTSE</sequence>
<feature type="transmembrane region" description="Helical" evidence="1">
    <location>
        <begin position="96"/>
        <end position="119"/>
    </location>
</feature>
<name>A0A0G1NMX0_9BACT</name>
<dbReference type="PANTHER" id="PTHR37938">
    <property type="entry name" value="BLL0215 PROTEIN"/>
    <property type="match status" value="1"/>
</dbReference>
<accession>A0A0G1NMX0</accession>
<dbReference type="EMBL" id="LCLS01000012">
    <property type="protein sequence ID" value="KKU21786.1"/>
    <property type="molecule type" value="Genomic_DNA"/>
</dbReference>
<keyword evidence="1" id="KW-0812">Transmembrane</keyword>
<reference evidence="2 3" key="1">
    <citation type="journal article" date="2015" name="Nature">
        <title>rRNA introns, odd ribosomes, and small enigmatic genomes across a large radiation of phyla.</title>
        <authorList>
            <person name="Brown C.T."/>
            <person name="Hug L.A."/>
            <person name="Thomas B.C."/>
            <person name="Sharon I."/>
            <person name="Castelle C.J."/>
            <person name="Singh A."/>
            <person name="Wilkins M.J."/>
            <person name="Williams K.H."/>
            <person name="Banfield J.F."/>
        </authorList>
    </citation>
    <scope>NUCLEOTIDE SEQUENCE [LARGE SCALE GENOMIC DNA]</scope>
</reference>
<keyword evidence="1" id="KW-0472">Membrane</keyword>
<keyword evidence="1" id="KW-1133">Transmembrane helix</keyword>
<evidence type="ECO:0000313" key="2">
    <source>
        <dbReference type="EMBL" id="KKU21786.1"/>
    </source>
</evidence>
<gene>
    <name evidence="2" type="ORF">UX31_C0012G0022</name>
</gene>
<feature type="transmembrane region" description="Helical" evidence="1">
    <location>
        <begin position="65"/>
        <end position="84"/>
    </location>
</feature>
<evidence type="ECO:0000313" key="3">
    <source>
        <dbReference type="Proteomes" id="UP000034107"/>
    </source>
</evidence>